<dbReference type="GO" id="GO:0004352">
    <property type="term" value="F:glutamate dehydrogenase (NAD+) activity"/>
    <property type="evidence" value="ECO:0007669"/>
    <property type="project" value="UniProtKB-EC"/>
</dbReference>
<dbReference type="GO" id="GO:0006538">
    <property type="term" value="P:L-glutamate catabolic process"/>
    <property type="evidence" value="ECO:0007669"/>
    <property type="project" value="TreeGrafter"/>
</dbReference>
<sequence>MKKAGTSYEELIGITDKFGTIDQEKAKGLGFEIADGDAWISQDVDILIPAALEGQITKDTVGKISKSVKILCEAANGPTTPEADVVLKERGIFVIPDFLCNAGGVTCSYFEQVQNNMNFYWSQEEVLTKLDEKMTIAFKGVLNMAKEKNVYMRDAAYMIAIKRVADACKFRGWV</sequence>
<dbReference type="EMBL" id="VSSQ01128138">
    <property type="protein sequence ID" value="MPN57053.1"/>
    <property type="molecule type" value="Genomic_DNA"/>
</dbReference>
<dbReference type="SMART" id="SM00839">
    <property type="entry name" value="ELFV_dehydrog"/>
    <property type="match status" value="1"/>
</dbReference>
<dbReference type="SUPFAM" id="SSF51735">
    <property type="entry name" value="NAD(P)-binding Rossmann-fold domains"/>
    <property type="match status" value="1"/>
</dbReference>
<keyword evidence="1 3" id="KW-0560">Oxidoreductase</keyword>
<dbReference type="Pfam" id="PF00208">
    <property type="entry name" value="ELFV_dehydrog"/>
    <property type="match status" value="1"/>
</dbReference>
<dbReference type="AlphaFoldDB" id="A0A645JBY4"/>
<comment type="caution">
    <text evidence="3">The sequence shown here is derived from an EMBL/GenBank/DDBJ whole genome shotgun (WGS) entry which is preliminary data.</text>
</comment>
<feature type="domain" description="Glutamate/phenylalanine/leucine/valine/L-tryptophan dehydrogenase C-terminal" evidence="2">
    <location>
        <begin position="2"/>
        <end position="172"/>
    </location>
</feature>
<dbReference type="InterPro" id="IPR036291">
    <property type="entry name" value="NAD(P)-bd_dom_sf"/>
</dbReference>
<organism evidence="3">
    <name type="scientific">bioreactor metagenome</name>
    <dbReference type="NCBI Taxonomy" id="1076179"/>
    <lineage>
        <taxon>unclassified sequences</taxon>
        <taxon>metagenomes</taxon>
        <taxon>ecological metagenomes</taxon>
    </lineage>
</organism>
<proteinExistence type="predicted"/>
<dbReference type="PANTHER" id="PTHR11606:SF13">
    <property type="entry name" value="GLUTAMATE DEHYDROGENASE 1, MITOCHONDRIAL"/>
    <property type="match status" value="1"/>
</dbReference>
<dbReference type="EC" id="1.4.1.2" evidence="3"/>
<dbReference type="Gene3D" id="3.40.50.720">
    <property type="entry name" value="NAD(P)-binding Rossmann-like Domain"/>
    <property type="match status" value="1"/>
</dbReference>
<evidence type="ECO:0000256" key="1">
    <source>
        <dbReference type="ARBA" id="ARBA00023002"/>
    </source>
</evidence>
<dbReference type="PANTHER" id="PTHR11606">
    <property type="entry name" value="GLUTAMATE DEHYDROGENASE"/>
    <property type="match status" value="1"/>
</dbReference>
<name>A0A645JBY4_9ZZZZ</name>
<dbReference type="InterPro" id="IPR006096">
    <property type="entry name" value="Glu/Leu/Phe/Val/Trp_DH_C"/>
</dbReference>
<reference evidence="3" key="1">
    <citation type="submission" date="2019-08" db="EMBL/GenBank/DDBJ databases">
        <authorList>
            <person name="Kucharzyk K."/>
            <person name="Murdoch R.W."/>
            <person name="Higgins S."/>
            <person name="Loffler F."/>
        </authorList>
    </citation>
    <scope>NUCLEOTIDE SEQUENCE</scope>
</reference>
<accession>A0A645JBY4</accession>
<evidence type="ECO:0000259" key="2">
    <source>
        <dbReference type="SMART" id="SM00839"/>
    </source>
</evidence>
<evidence type="ECO:0000313" key="3">
    <source>
        <dbReference type="EMBL" id="MPN57053.1"/>
    </source>
</evidence>
<gene>
    <name evidence="3" type="primary">gluD_3</name>
    <name evidence="3" type="ORF">SDC9_204747</name>
</gene>
<protein>
    <submittedName>
        <fullName evidence="3">NAD-specific glutamate dehydrogenase</fullName>
        <ecNumber evidence="3">1.4.1.2</ecNumber>
    </submittedName>
</protein>
<dbReference type="Gene3D" id="1.10.8.1210">
    <property type="match status" value="1"/>
</dbReference>